<dbReference type="EMBL" id="JARJCW010000083">
    <property type="protein sequence ID" value="KAJ7196551.1"/>
    <property type="molecule type" value="Genomic_DNA"/>
</dbReference>
<proteinExistence type="predicted"/>
<evidence type="ECO:0000313" key="3">
    <source>
        <dbReference type="Proteomes" id="UP001219525"/>
    </source>
</evidence>
<gene>
    <name evidence="2" type="ORF">GGX14DRAFT_672895</name>
</gene>
<accession>A0AAD6V0A5</accession>
<reference evidence="2" key="1">
    <citation type="submission" date="2023-03" db="EMBL/GenBank/DDBJ databases">
        <title>Massive genome expansion in bonnet fungi (Mycena s.s.) driven by repeated elements and novel gene families across ecological guilds.</title>
        <authorList>
            <consortium name="Lawrence Berkeley National Laboratory"/>
            <person name="Harder C.B."/>
            <person name="Miyauchi S."/>
            <person name="Viragh M."/>
            <person name="Kuo A."/>
            <person name="Thoen E."/>
            <person name="Andreopoulos B."/>
            <person name="Lu D."/>
            <person name="Skrede I."/>
            <person name="Drula E."/>
            <person name="Henrissat B."/>
            <person name="Morin E."/>
            <person name="Kohler A."/>
            <person name="Barry K."/>
            <person name="LaButti K."/>
            <person name="Morin E."/>
            <person name="Salamov A."/>
            <person name="Lipzen A."/>
            <person name="Mereny Z."/>
            <person name="Hegedus B."/>
            <person name="Baldrian P."/>
            <person name="Stursova M."/>
            <person name="Weitz H."/>
            <person name="Taylor A."/>
            <person name="Grigoriev I.V."/>
            <person name="Nagy L.G."/>
            <person name="Martin F."/>
            <person name="Kauserud H."/>
        </authorList>
    </citation>
    <scope>NUCLEOTIDE SEQUENCE</scope>
    <source>
        <strain evidence="2">9144</strain>
    </source>
</reference>
<evidence type="ECO:0000259" key="1">
    <source>
        <dbReference type="PROSITE" id="PS50181"/>
    </source>
</evidence>
<dbReference type="AlphaFoldDB" id="A0AAD6V0A5"/>
<dbReference type="PROSITE" id="PS50181">
    <property type="entry name" value="FBOX"/>
    <property type="match status" value="1"/>
</dbReference>
<dbReference type="SUPFAM" id="SSF81383">
    <property type="entry name" value="F-box domain"/>
    <property type="match status" value="1"/>
</dbReference>
<protein>
    <recommendedName>
        <fullName evidence="1">F-box domain-containing protein</fullName>
    </recommendedName>
</protein>
<organism evidence="2 3">
    <name type="scientific">Mycena pura</name>
    <dbReference type="NCBI Taxonomy" id="153505"/>
    <lineage>
        <taxon>Eukaryota</taxon>
        <taxon>Fungi</taxon>
        <taxon>Dikarya</taxon>
        <taxon>Basidiomycota</taxon>
        <taxon>Agaricomycotina</taxon>
        <taxon>Agaricomycetes</taxon>
        <taxon>Agaricomycetidae</taxon>
        <taxon>Agaricales</taxon>
        <taxon>Marasmiineae</taxon>
        <taxon>Mycenaceae</taxon>
        <taxon>Mycena</taxon>
    </lineage>
</organism>
<feature type="domain" description="F-box" evidence="1">
    <location>
        <begin position="1"/>
        <end position="46"/>
    </location>
</feature>
<dbReference type="InterPro" id="IPR036047">
    <property type="entry name" value="F-box-like_dom_sf"/>
</dbReference>
<comment type="caution">
    <text evidence="2">The sequence shown here is derived from an EMBL/GenBank/DDBJ whole genome shotgun (WGS) entry which is preliminary data.</text>
</comment>
<keyword evidence="3" id="KW-1185">Reference proteome</keyword>
<dbReference type="InterPro" id="IPR001810">
    <property type="entry name" value="F-box_dom"/>
</dbReference>
<name>A0AAD6V0A5_9AGAR</name>
<sequence length="499" mass="55755">MEFQDLPEDVLRAIFNVSDIYAVVSMSRANKYLRQLAVDKLVWVDLVENLLYKGFVDRLTTSKVHSYSQEGLVALVKRLLVGPQCWNPPSKAKSHFRLGLKTSDPKSQSPAPAQTVLHPSDVVTSKANEAKLLRGGEYVLFNNRTLECWSVRHDRLVWAYDKRPGWHSVEFAADVVNGGYSANIIVCECKWEANGDTQWYVFPACTVQANKHPHSKTASFVQIVNLDFRTAVSTTLLLAPLLDSASCICNTVDICGPFASATFEDHGNRRQSCSMLINWQTQSHLKLVSDDLDSPQLVVALIPSNVLVLTNNASGCPELRVVDVGAHSRRIADTPNVAAVQISRLHTVMRERITFGHSARFRDPARRELYAYPSPIEDGTFRVWVRMAGYERSSFRLPSSALRRAVLVSYHLSLPRRAGERMALRRRTAANASPACSGLSYSGHSHEYVSFDEQRVFSAGELQPVASFHLRGSVGYAHISTYSGAITYPDRNVYVSYFE</sequence>
<evidence type="ECO:0000313" key="2">
    <source>
        <dbReference type="EMBL" id="KAJ7196551.1"/>
    </source>
</evidence>
<dbReference type="Proteomes" id="UP001219525">
    <property type="component" value="Unassembled WGS sequence"/>
</dbReference>